<name>A0ABW5CT36_9BACT</name>
<organism evidence="1 2">
    <name type="scientific">Pontibacter ruber</name>
    <dbReference type="NCBI Taxonomy" id="1343895"/>
    <lineage>
        <taxon>Bacteria</taxon>
        <taxon>Pseudomonadati</taxon>
        <taxon>Bacteroidota</taxon>
        <taxon>Cytophagia</taxon>
        <taxon>Cytophagales</taxon>
        <taxon>Hymenobacteraceae</taxon>
        <taxon>Pontibacter</taxon>
    </lineage>
</organism>
<dbReference type="Proteomes" id="UP001597374">
    <property type="component" value="Unassembled WGS sequence"/>
</dbReference>
<keyword evidence="2" id="KW-1185">Reference proteome</keyword>
<protein>
    <submittedName>
        <fullName evidence="1">Uncharacterized protein</fullName>
    </submittedName>
</protein>
<gene>
    <name evidence="1" type="ORF">ACFSKP_02340</name>
</gene>
<sequence>MRTTQYNPSPLEVDFARAFKELAPQLESKLGAGKVIDITSKHDIDNPIVIYKMEDKEGDLHEIVVQIIQRPDSLVI</sequence>
<reference evidence="2" key="1">
    <citation type="journal article" date="2019" name="Int. J. Syst. Evol. Microbiol.">
        <title>The Global Catalogue of Microorganisms (GCM) 10K type strain sequencing project: providing services to taxonomists for standard genome sequencing and annotation.</title>
        <authorList>
            <consortium name="The Broad Institute Genomics Platform"/>
            <consortium name="The Broad Institute Genome Sequencing Center for Infectious Disease"/>
            <person name="Wu L."/>
            <person name="Ma J."/>
        </authorList>
    </citation>
    <scope>NUCLEOTIDE SEQUENCE [LARGE SCALE GENOMIC DNA]</scope>
    <source>
        <strain evidence="2">CGMCC 4.1782</strain>
    </source>
</reference>
<dbReference type="EMBL" id="JBHUIM010000001">
    <property type="protein sequence ID" value="MFD2245074.1"/>
    <property type="molecule type" value="Genomic_DNA"/>
</dbReference>
<evidence type="ECO:0000313" key="1">
    <source>
        <dbReference type="EMBL" id="MFD2245074.1"/>
    </source>
</evidence>
<proteinExistence type="predicted"/>
<accession>A0ABW5CT36</accession>
<comment type="caution">
    <text evidence="1">The sequence shown here is derived from an EMBL/GenBank/DDBJ whole genome shotgun (WGS) entry which is preliminary data.</text>
</comment>
<evidence type="ECO:0000313" key="2">
    <source>
        <dbReference type="Proteomes" id="UP001597374"/>
    </source>
</evidence>
<dbReference type="RefSeq" id="WP_250429535.1">
    <property type="nucleotide sequence ID" value="NZ_JALPRR010000002.1"/>
</dbReference>